<dbReference type="Gene3D" id="3.90.1150.10">
    <property type="entry name" value="Aspartate Aminotransferase, domain 1"/>
    <property type="match status" value="1"/>
</dbReference>
<keyword evidence="3" id="KW-0663">Pyridoxal phosphate</keyword>
<reference evidence="5" key="1">
    <citation type="journal article" date="2021" name="PeerJ">
        <title>Extensive microbial diversity within the chicken gut microbiome revealed by metagenomics and culture.</title>
        <authorList>
            <person name="Gilroy R."/>
            <person name="Ravi A."/>
            <person name="Getino M."/>
            <person name="Pursley I."/>
            <person name="Horton D.L."/>
            <person name="Alikhan N.F."/>
            <person name="Baker D."/>
            <person name="Gharbi K."/>
            <person name="Hall N."/>
            <person name="Watson M."/>
            <person name="Adriaenssens E.M."/>
            <person name="Foster-Nyarko E."/>
            <person name="Jarju S."/>
            <person name="Secka A."/>
            <person name="Antonio M."/>
            <person name="Oren A."/>
            <person name="Chaudhuri R.R."/>
            <person name="La Ragione R."/>
            <person name="Hildebrand F."/>
            <person name="Pallen M.J."/>
        </authorList>
    </citation>
    <scope>NUCLEOTIDE SEQUENCE</scope>
    <source>
        <strain evidence="5">5933</strain>
    </source>
</reference>
<dbReference type="InterPro" id="IPR001597">
    <property type="entry name" value="ArAA_b-elim_lyase/Thr_aldolase"/>
</dbReference>
<accession>A0A9D2Q437</accession>
<dbReference type="InterPro" id="IPR015422">
    <property type="entry name" value="PyrdxlP-dep_Trfase_small"/>
</dbReference>
<proteinExistence type="inferred from homology"/>
<dbReference type="GO" id="GO:0006520">
    <property type="term" value="P:amino acid metabolic process"/>
    <property type="evidence" value="ECO:0007669"/>
    <property type="project" value="InterPro"/>
</dbReference>
<evidence type="ECO:0000256" key="1">
    <source>
        <dbReference type="ARBA" id="ARBA00001933"/>
    </source>
</evidence>
<keyword evidence="5" id="KW-0032">Aminotransferase</keyword>
<dbReference type="Pfam" id="PF01212">
    <property type="entry name" value="Beta_elim_lyase"/>
    <property type="match status" value="1"/>
</dbReference>
<dbReference type="PANTHER" id="PTHR48097:SF5">
    <property type="entry name" value="LOW SPECIFICITY L-THREONINE ALDOLASE"/>
    <property type="match status" value="1"/>
</dbReference>
<dbReference type="PANTHER" id="PTHR48097">
    <property type="entry name" value="L-THREONINE ALDOLASE-RELATED"/>
    <property type="match status" value="1"/>
</dbReference>
<dbReference type="SUPFAM" id="SSF53383">
    <property type="entry name" value="PLP-dependent transferases"/>
    <property type="match status" value="1"/>
</dbReference>
<reference evidence="5" key="2">
    <citation type="submission" date="2021-04" db="EMBL/GenBank/DDBJ databases">
        <authorList>
            <person name="Gilroy R."/>
        </authorList>
    </citation>
    <scope>NUCLEOTIDE SEQUENCE</scope>
    <source>
        <strain evidence="5">5933</strain>
    </source>
</reference>
<keyword evidence="5" id="KW-0808">Transferase</keyword>
<evidence type="ECO:0000313" key="5">
    <source>
        <dbReference type="EMBL" id="HJC71558.1"/>
    </source>
</evidence>
<comment type="similarity">
    <text evidence="2">Belongs to the threonine aldolase family.</text>
</comment>
<dbReference type="AlphaFoldDB" id="A0A9D2Q437"/>
<evidence type="ECO:0000313" key="6">
    <source>
        <dbReference type="Proteomes" id="UP000823918"/>
    </source>
</evidence>
<evidence type="ECO:0000256" key="2">
    <source>
        <dbReference type="ARBA" id="ARBA00006966"/>
    </source>
</evidence>
<dbReference type="GO" id="GO:0008483">
    <property type="term" value="F:transaminase activity"/>
    <property type="evidence" value="ECO:0007669"/>
    <property type="project" value="UniProtKB-KW"/>
</dbReference>
<sequence length="356" mass="39357">MIYFNSDYTEGAHESILNALVRTNLEQTPGYGTDDYCREAASRVRALCGNTAPDVHFLVGGTQTNATVISAALRGHQGVISADTGHIHVHETGAVEATGHKVLALPHQNGKITAEQVKHVWQVHHEDDSAEHCVEPKMVYISQPTEFGTLYSKEELKALYEVCRACGMYLFIDGARLGYGLAAADSTLDFASLAGLCDVFYIGGTKMGALFGEAVVIQNDDLKPAFRYYIKRHGGMLAKGRLLGLQFAELLKDDLYLSLGRHADELADLIRDALFQNEIPLVMENRTNQIFCLLTEKQLQQLSEQFVLSVQDKMPDGRRLVRICTSWATKKEHVQMLIEHLNTLSACAGSNVSEKQ</sequence>
<dbReference type="Gene3D" id="3.40.640.10">
    <property type="entry name" value="Type I PLP-dependent aspartate aminotransferase-like (Major domain)"/>
    <property type="match status" value="1"/>
</dbReference>
<dbReference type="EMBL" id="DWWA01000010">
    <property type="protein sequence ID" value="HJC71558.1"/>
    <property type="molecule type" value="Genomic_DNA"/>
</dbReference>
<comment type="caution">
    <text evidence="5">The sequence shown here is derived from an EMBL/GenBank/DDBJ whole genome shotgun (WGS) entry which is preliminary data.</text>
</comment>
<dbReference type="GO" id="GO:0016829">
    <property type="term" value="F:lyase activity"/>
    <property type="evidence" value="ECO:0007669"/>
    <property type="project" value="InterPro"/>
</dbReference>
<dbReference type="Proteomes" id="UP000823918">
    <property type="component" value="Unassembled WGS sequence"/>
</dbReference>
<protein>
    <submittedName>
        <fullName evidence="5">Aminotransferase class I/II-fold pyridoxal phosphate-dependent enzyme</fullName>
    </submittedName>
</protein>
<feature type="domain" description="Aromatic amino acid beta-eliminating lyase/threonine aldolase" evidence="4">
    <location>
        <begin position="6"/>
        <end position="292"/>
    </location>
</feature>
<evidence type="ECO:0000259" key="4">
    <source>
        <dbReference type="Pfam" id="PF01212"/>
    </source>
</evidence>
<organism evidence="5 6">
    <name type="scientific">Candidatus Ruthenibacterium merdavium</name>
    <dbReference type="NCBI Taxonomy" id="2838752"/>
    <lineage>
        <taxon>Bacteria</taxon>
        <taxon>Bacillati</taxon>
        <taxon>Bacillota</taxon>
        <taxon>Clostridia</taxon>
        <taxon>Eubacteriales</taxon>
        <taxon>Oscillospiraceae</taxon>
        <taxon>Ruthenibacterium</taxon>
    </lineage>
</organism>
<gene>
    <name evidence="5" type="ORF">H9698_02030</name>
</gene>
<comment type="cofactor">
    <cofactor evidence="1">
        <name>pyridoxal 5'-phosphate</name>
        <dbReference type="ChEBI" id="CHEBI:597326"/>
    </cofactor>
</comment>
<evidence type="ECO:0000256" key="3">
    <source>
        <dbReference type="ARBA" id="ARBA00022898"/>
    </source>
</evidence>
<dbReference type="InterPro" id="IPR015421">
    <property type="entry name" value="PyrdxlP-dep_Trfase_major"/>
</dbReference>
<dbReference type="InterPro" id="IPR015424">
    <property type="entry name" value="PyrdxlP-dep_Trfase"/>
</dbReference>
<name>A0A9D2Q437_9FIRM</name>